<dbReference type="AlphaFoldDB" id="A0AAD4BNS8"/>
<protein>
    <submittedName>
        <fullName evidence="3">Uncharacterized protein</fullName>
    </submittedName>
</protein>
<evidence type="ECO:0000256" key="2">
    <source>
        <dbReference type="SAM" id="Phobius"/>
    </source>
</evidence>
<keyword evidence="2" id="KW-0812">Transmembrane</keyword>
<gene>
    <name evidence="3" type="ORF">L210DRAFT_107282</name>
</gene>
<reference evidence="3" key="2">
    <citation type="journal article" date="2020" name="Nat. Commun.">
        <title>Large-scale genome sequencing of mycorrhizal fungi provides insights into the early evolution of symbiotic traits.</title>
        <authorList>
            <person name="Miyauchi S."/>
            <person name="Kiss E."/>
            <person name="Kuo A."/>
            <person name="Drula E."/>
            <person name="Kohler A."/>
            <person name="Sanchez-Garcia M."/>
            <person name="Morin E."/>
            <person name="Andreopoulos B."/>
            <person name="Barry K.W."/>
            <person name="Bonito G."/>
            <person name="Buee M."/>
            <person name="Carver A."/>
            <person name="Chen C."/>
            <person name="Cichocki N."/>
            <person name="Clum A."/>
            <person name="Culley D."/>
            <person name="Crous P.W."/>
            <person name="Fauchery L."/>
            <person name="Girlanda M."/>
            <person name="Hayes R.D."/>
            <person name="Keri Z."/>
            <person name="LaButti K."/>
            <person name="Lipzen A."/>
            <person name="Lombard V."/>
            <person name="Magnuson J."/>
            <person name="Maillard F."/>
            <person name="Murat C."/>
            <person name="Nolan M."/>
            <person name="Ohm R.A."/>
            <person name="Pangilinan J."/>
            <person name="Pereira M.F."/>
            <person name="Perotto S."/>
            <person name="Peter M."/>
            <person name="Pfister S."/>
            <person name="Riley R."/>
            <person name="Sitrit Y."/>
            <person name="Stielow J.B."/>
            <person name="Szollosi G."/>
            <person name="Zifcakova L."/>
            <person name="Stursova M."/>
            <person name="Spatafora J.W."/>
            <person name="Tedersoo L."/>
            <person name="Vaario L.M."/>
            <person name="Yamada A."/>
            <person name="Yan M."/>
            <person name="Wang P."/>
            <person name="Xu J."/>
            <person name="Bruns T."/>
            <person name="Baldrian P."/>
            <person name="Vilgalys R."/>
            <person name="Dunand C."/>
            <person name="Henrissat B."/>
            <person name="Grigoriev I.V."/>
            <person name="Hibbett D."/>
            <person name="Nagy L.G."/>
            <person name="Martin F.M."/>
        </authorList>
    </citation>
    <scope>NUCLEOTIDE SEQUENCE</scope>
    <source>
        <strain evidence="3">BED1</strain>
    </source>
</reference>
<dbReference type="Proteomes" id="UP001194468">
    <property type="component" value="Unassembled WGS sequence"/>
</dbReference>
<organism evidence="3 4">
    <name type="scientific">Boletus edulis BED1</name>
    <dbReference type="NCBI Taxonomy" id="1328754"/>
    <lineage>
        <taxon>Eukaryota</taxon>
        <taxon>Fungi</taxon>
        <taxon>Dikarya</taxon>
        <taxon>Basidiomycota</taxon>
        <taxon>Agaricomycotina</taxon>
        <taxon>Agaricomycetes</taxon>
        <taxon>Agaricomycetidae</taxon>
        <taxon>Boletales</taxon>
        <taxon>Boletineae</taxon>
        <taxon>Boletaceae</taxon>
        <taxon>Boletoideae</taxon>
        <taxon>Boletus</taxon>
    </lineage>
</organism>
<feature type="region of interest" description="Disordered" evidence="1">
    <location>
        <begin position="120"/>
        <end position="139"/>
    </location>
</feature>
<comment type="caution">
    <text evidence="3">The sequence shown here is derived from an EMBL/GenBank/DDBJ whole genome shotgun (WGS) entry which is preliminary data.</text>
</comment>
<keyword evidence="4" id="KW-1185">Reference proteome</keyword>
<accession>A0AAD4BNS8</accession>
<evidence type="ECO:0000313" key="4">
    <source>
        <dbReference type="Proteomes" id="UP001194468"/>
    </source>
</evidence>
<reference evidence="3" key="1">
    <citation type="submission" date="2019-10" db="EMBL/GenBank/DDBJ databases">
        <authorList>
            <consortium name="DOE Joint Genome Institute"/>
            <person name="Kuo A."/>
            <person name="Miyauchi S."/>
            <person name="Kiss E."/>
            <person name="Drula E."/>
            <person name="Kohler A."/>
            <person name="Sanchez-Garcia M."/>
            <person name="Andreopoulos B."/>
            <person name="Barry K.W."/>
            <person name="Bonito G."/>
            <person name="Buee M."/>
            <person name="Carver A."/>
            <person name="Chen C."/>
            <person name="Cichocki N."/>
            <person name="Clum A."/>
            <person name="Culley D."/>
            <person name="Crous P.W."/>
            <person name="Fauchery L."/>
            <person name="Girlanda M."/>
            <person name="Hayes R."/>
            <person name="Keri Z."/>
            <person name="LaButti K."/>
            <person name="Lipzen A."/>
            <person name="Lombard V."/>
            <person name="Magnuson J."/>
            <person name="Maillard F."/>
            <person name="Morin E."/>
            <person name="Murat C."/>
            <person name="Nolan M."/>
            <person name="Ohm R."/>
            <person name="Pangilinan J."/>
            <person name="Pereira M."/>
            <person name="Perotto S."/>
            <person name="Peter M."/>
            <person name="Riley R."/>
            <person name="Sitrit Y."/>
            <person name="Stielow B."/>
            <person name="Szollosi G."/>
            <person name="Zifcakova L."/>
            <person name="Stursova M."/>
            <person name="Spatafora J.W."/>
            <person name="Tedersoo L."/>
            <person name="Vaario L.-M."/>
            <person name="Yamada A."/>
            <person name="Yan M."/>
            <person name="Wang P."/>
            <person name="Xu J."/>
            <person name="Bruns T."/>
            <person name="Baldrian P."/>
            <person name="Vilgalys R."/>
            <person name="Henrissat B."/>
            <person name="Grigoriev I.V."/>
            <person name="Hibbett D."/>
            <person name="Nagy L.G."/>
            <person name="Martin F.M."/>
        </authorList>
    </citation>
    <scope>NUCLEOTIDE SEQUENCE</scope>
    <source>
        <strain evidence="3">BED1</strain>
    </source>
</reference>
<proteinExistence type="predicted"/>
<dbReference type="EMBL" id="WHUW01000024">
    <property type="protein sequence ID" value="KAF8435664.1"/>
    <property type="molecule type" value="Genomic_DNA"/>
</dbReference>
<evidence type="ECO:0000313" key="3">
    <source>
        <dbReference type="EMBL" id="KAF8435664.1"/>
    </source>
</evidence>
<evidence type="ECO:0000256" key="1">
    <source>
        <dbReference type="SAM" id="MobiDB-lite"/>
    </source>
</evidence>
<feature type="transmembrane region" description="Helical" evidence="2">
    <location>
        <begin position="202"/>
        <end position="223"/>
    </location>
</feature>
<name>A0AAD4BNS8_BOLED</name>
<keyword evidence="2" id="KW-0472">Membrane</keyword>
<sequence length="246" mass="26976">MKVAANTEIITFSSSREPTVDLPLDVLGNWSTLHPTDNEWRWLIEPAAFHTPLPRACSHPDDAHTPFSSTCPHALWLLLDLDDDKWASYATFTLRLSWAASTPVDFEIALYSPQEVLARHSDSEGAPPHAHASVPPRSTTRSRFARIYAVHAGVATPTLELEQAPSPRSPPPPSHVAHAVHATIPFIVILEPVYAGVLPATLLPTIGLLIPIVLVAVALVPWITASLEPCVQQAREELKAETFKRR</sequence>
<keyword evidence="2" id="KW-1133">Transmembrane helix</keyword>